<keyword evidence="1" id="KW-0808">Transferase</keyword>
<name>A0A653A5H9_UNCDX</name>
<accession>A0A653A5H9</accession>
<feature type="domain" description="N-acetyltransferase" evidence="2">
    <location>
        <begin position="56"/>
        <end position="207"/>
    </location>
</feature>
<dbReference type="PROSITE" id="PS51186">
    <property type="entry name" value="GNAT"/>
    <property type="match status" value="1"/>
</dbReference>
<dbReference type="GO" id="GO:0008080">
    <property type="term" value="F:N-acetyltransferase activity"/>
    <property type="evidence" value="ECO:0007669"/>
    <property type="project" value="InterPro"/>
</dbReference>
<dbReference type="InterPro" id="IPR016181">
    <property type="entry name" value="Acyl_CoA_acyltransferase"/>
</dbReference>
<dbReference type="SUPFAM" id="SSF55729">
    <property type="entry name" value="Acyl-CoA N-acyltransferases (Nat)"/>
    <property type="match status" value="1"/>
</dbReference>
<dbReference type="AlphaFoldDB" id="A0A653A5H9"/>
<dbReference type="CDD" id="cd04301">
    <property type="entry name" value="NAT_SF"/>
    <property type="match status" value="1"/>
</dbReference>
<evidence type="ECO:0000313" key="3">
    <source>
        <dbReference type="EMBL" id="VBB43198.1"/>
    </source>
</evidence>
<proteinExistence type="predicted"/>
<dbReference type="InterPro" id="IPR050769">
    <property type="entry name" value="NAT_camello-type"/>
</dbReference>
<dbReference type="Pfam" id="PF00583">
    <property type="entry name" value="Acetyltransf_1"/>
    <property type="match status" value="1"/>
</dbReference>
<reference evidence="3" key="1">
    <citation type="submission" date="2018-07" db="EMBL/GenBank/DDBJ databases">
        <authorList>
            <consortium name="Genoscope - CEA"/>
            <person name="William W."/>
        </authorList>
    </citation>
    <scope>NUCLEOTIDE SEQUENCE</scope>
    <source>
        <strain evidence="3">IK1</strain>
    </source>
</reference>
<evidence type="ECO:0000256" key="1">
    <source>
        <dbReference type="ARBA" id="ARBA00022679"/>
    </source>
</evidence>
<sequence length="208" mass="22739">MRTVSRRGRFGKYGETKRLERLRRSRLSRRMAGAGGRAFPSASGRAIGAGRKSAAPFVRSSLESDAPFIEALSRRVFTRYGGTYGEILSAWFGHRFGITLVAILGRSRAGFVMMGPVDENGRLPCTVEILAIAVEPRFQGMGVGRRLLSEALKKARIGGARSVVVHTAEENLAALKLFESFGLVPLGLKESFYPEGQNAYLMIRSIEG</sequence>
<dbReference type="InterPro" id="IPR000182">
    <property type="entry name" value="GNAT_dom"/>
</dbReference>
<evidence type="ECO:0000259" key="2">
    <source>
        <dbReference type="PROSITE" id="PS51186"/>
    </source>
</evidence>
<dbReference type="PANTHER" id="PTHR13947:SF37">
    <property type="entry name" value="LD18367P"/>
    <property type="match status" value="1"/>
</dbReference>
<protein>
    <recommendedName>
        <fullName evidence="2">N-acetyltransferase domain-containing protein</fullName>
    </recommendedName>
</protein>
<dbReference type="EMBL" id="UPXX01000018">
    <property type="protein sequence ID" value="VBB43198.1"/>
    <property type="molecule type" value="Genomic_DNA"/>
</dbReference>
<gene>
    <name evidence="3" type="ORF">TRIP_B250293</name>
</gene>
<dbReference type="Gene3D" id="3.40.630.30">
    <property type="match status" value="1"/>
</dbReference>
<dbReference type="PANTHER" id="PTHR13947">
    <property type="entry name" value="GNAT FAMILY N-ACETYLTRANSFERASE"/>
    <property type="match status" value="1"/>
</dbReference>
<organism evidence="3">
    <name type="scientific">Uncultured Desulfatiglans sp</name>
    <dbReference type="NCBI Taxonomy" id="1748965"/>
    <lineage>
        <taxon>Bacteria</taxon>
        <taxon>Pseudomonadati</taxon>
        <taxon>Thermodesulfobacteriota</taxon>
        <taxon>Desulfobacteria</taxon>
        <taxon>Desulfatiglandales</taxon>
        <taxon>Desulfatiglandaceae</taxon>
        <taxon>Desulfatiglans</taxon>
        <taxon>environmental samples</taxon>
    </lineage>
</organism>